<evidence type="ECO:0000313" key="1">
    <source>
        <dbReference type="EMBL" id="CAH3173437.1"/>
    </source>
</evidence>
<dbReference type="SUPFAM" id="SSF53098">
    <property type="entry name" value="Ribonuclease H-like"/>
    <property type="match status" value="1"/>
</dbReference>
<name>A0ABN8R6E6_9CNID</name>
<evidence type="ECO:0000313" key="2">
    <source>
        <dbReference type="Proteomes" id="UP001159405"/>
    </source>
</evidence>
<dbReference type="PANTHER" id="PTHR46880">
    <property type="entry name" value="RAS-ASSOCIATING DOMAIN-CONTAINING PROTEIN"/>
    <property type="match status" value="1"/>
</dbReference>
<accession>A0ABN8R6E6</accession>
<sequence>MVGKREGLAAKLKRDCPQMINIHCVCHKLALACVDADQDLKYVDHMATIIRQLWQSMENSSKRTKAYMKTQMQLHSIGLNRKSKKNVFKKLKKACKTRWLSFNNSVASFFEDLPAVMLALSSLPESDAMAYGLLQNIKNAKFIAALYILHSVLPHLAYLSMAFQKGKVNFGHIEPALQCTKDALEELKTGQMLQKLKTDLTLEGRLSPIAQDVIIDDRTYEWAEGFLNKYIDALVANLEKRFEKLPVVAAFSIFHVEDLPNRDDPSFQDYGKDNIKQLSQHFGVSLYLY</sequence>
<dbReference type="Proteomes" id="UP001159405">
    <property type="component" value="Unassembled WGS sequence"/>
</dbReference>
<dbReference type="EMBL" id="CALNXK010000181">
    <property type="protein sequence ID" value="CAH3173437.1"/>
    <property type="molecule type" value="Genomic_DNA"/>
</dbReference>
<dbReference type="PANTHER" id="PTHR46880:SF5">
    <property type="entry name" value="DUF4371 DOMAIN-CONTAINING PROTEIN"/>
    <property type="match status" value="1"/>
</dbReference>
<reference evidence="1 2" key="1">
    <citation type="submission" date="2022-05" db="EMBL/GenBank/DDBJ databases">
        <authorList>
            <consortium name="Genoscope - CEA"/>
            <person name="William W."/>
        </authorList>
    </citation>
    <scope>NUCLEOTIDE SEQUENCE [LARGE SCALE GENOMIC DNA]</scope>
</reference>
<protein>
    <submittedName>
        <fullName evidence="1">Uncharacterized protein</fullName>
    </submittedName>
</protein>
<organism evidence="1 2">
    <name type="scientific">Porites lobata</name>
    <dbReference type="NCBI Taxonomy" id="104759"/>
    <lineage>
        <taxon>Eukaryota</taxon>
        <taxon>Metazoa</taxon>
        <taxon>Cnidaria</taxon>
        <taxon>Anthozoa</taxon>
        <taxon>Hexacorallia</taxon>
        <taxon>Scleractinia</taxon>
        <taxon>Fungiina</taxon>
        <taxon>Poritidae</taxon>
        <taxon>Porites</taxon>
    </lineage>
</organism>
<dbReference type="InterPro" id="IPR012337">
    <property type="entry name" value="RNaseH-like_sf"/>
</dbReference>
<keyword evidence="2" id="KW-1185">Reference proteome</keyword>
<proteinExistence type="predicted"/>
<gene>
    <name evidence="1" type="ORF">PLOB_00014103</name>
</gene>
<comment type="caution">
    <text evidence="1">The sequence shown here is derived from an EMBL/GenBank/DDBJ whole genome shotgun (WGS) entry which is preliminary data.</text>
</comment>